<dbReference type="GeneID" id="55656179"/>
<evidence type="ECO:0000313" key="2">
    <source>
        <dbReference type="Proteomes" id="UP000244201"/>
    </source>
</evidence>
<gene>
    <name evidence="1" type="ORF">SLUN_12995</name>
</gene>
<dbReference type="RefSeq" id="WP_108148651.1">
    <property type="nucleotide sequence ID" value="NZ_CP026304.1"/>
</dbReference>
<organism evidence="1 2">
    <name type="scientific">Streptomyces lunaelactis</name>
    <dbReference type="NCBI Taxonomy" id="1535768"/>
    <lineage>
        <taxon>Bacteria</taxon>
        <taxon>Bacillati</taxon>
        <taxon>Actinomycetota</taxon>
        <taxon>Actinomycetes</taxon>
        <taxon>Kitasatosporales</taxon>
        <taxon>Streptomycetaceae</taxon>
        <taxon>Streptomyces</taxon>
    </lineage>
</organism>
<sequence>MPDYPCPNFKQSHPLYVASVSLNYETGDVILVRSGLVVGWESTEPDRSEMLPHVLFTHAHGSRGAASGTPVESPFTVLARHESNSRWFFAPTQSAALAQARQYLLADPFCTRLSVCTTP</sequence>
<proteinExistence type="predicted"/>
<name>A0A2R4T1G4_9ACTN</name>
<dbReference type="KEGG" id="slk:SLUN_12995"/>
<reference evidence="1 2" key="1">
    <citation type="submission" date="2018-01" db="EMBL/GenBank/DDBJ databases">
        <title>Complete genome sequence of Streptomyces lunaelactis MM109T, a Ferroverdin A producer isolated from cave moonmilk deposits.</title>
        <authorList>
            <person name="Naome A."/>
            <person name="Martinet L."/>
            <person name="Maciejewska M."/>
            <person name="Anderssen S."/>
            <person name="Adam D."/>
            <person name="Tenconi E."/>
            <person name="Deflandre B."/>
            <person name="Arguelles-Arias A."/>
            <person name="Calusinska M."/>
            <person name="Copieters W."/>
            <person name="Karim L."/>
            <person name="Hanikenne M."/>
            <person name="Baurain D."/>
            <person name="van Wezel G."/>
            <person name="Smargiasso N."/>
            <person name="de Pauw E."/>
            <person name="Delfosse P."/>
            <person name="Rigali S."/>
        </authorList>
    </citation>
    <scope>NUCLEOTIDE SEQUENCE [LARGE SCALE GENOMIC DNA]</scope>
    <source>
        <strain evidence="1 2">MM109</strain>
    </source>
</reference>
<dbReference type="Proteomes" id="UP000244201">
    <property type="component" value="Chromosome"/>
</dbReference>
<accession>A0A2R4T1G4</accession>
<dbReference type="AlphaFoldDB" id="A0A2R4T1G4"/>
<dbReference type="EMBL" id="CP026304">
    <property type="protein sequence ID" value="AVZ72973.1"/>
    <property type="molecule type" value="Genomic_DNA"/>
</dbReference>
<evidence type="ECO:0000313" key="1">
    <source>
        <dbReference type="EMBL" id="AVZ72973.1"/>
    </source>
</evidence>
<protein>
    <submittedName>
        <fullName evidence="1">Uncharacterized protein</fullName>
    </submittedName>
</protein>
<keyword evidence="2" id="KW-1185">Reference proteome</keyword>